<proteinExistence type="predicted"/>
<dbReference type="Proteomes" id="UP001153269">
    <property type="component" value="Unassembled WGS sequence"/>
</dbReference>
<reference evidence="1" key="1">
    <citation type="submission" date="2020-03" db="EMBL/GenBank/DDBJ databases">
        <authorList>
            <person name="Weist P."/>
        </authorList>
    </citation>
    <scope>NUCLEOTIDE SEQUENCE</scope>
</reference>
<name>A0A9N7VF93_PLEPL</name>
<comment type="caution">
    <text evidence="1">The sequence shown here is derived from an EMBL/GenBank/DDBJ whole genome shotgun (WGS) entry which is preliminary data.</text>
</comment>
<keyword evidence="2" id="KW-1185">Reference proteome</keyword>
<gene>
    <name evidence="1" type="ORF">PLEPLA_LOCUS38959</name>
</gene>
<evidence type="ECO:0000313" key="1">
    <source>
        <dbReference type="EMBL" id="CAB1451266.1"/>
    </source>
</evidence>
<sequence length="104" mass="11546">MDNQSHPLQDTITALGSSFSNRLLHPKCLKERVQRLSSSALPTEELCSPAEQLLSPSDRGLLLSGCTAGVGGQRENREQEVIRPDIPVHPSLRKDRTVNHFCSW</sequence>
<dbReference type="AlphaFoldDB" id="A0A9N7VF93"/>
<protein>
    <submittedName>
        <fullName evidence="1">Uncharacterized protein</fullName>
    </submittedName>
</protein>
<organism evidence="1 2">
    <name type="scientific">Pleuronectes platessa</name>
    <name type="common">European plaice</name>
    <dbReference type="NCBI Taxonomy" id="8262"/>
    <lineage>
        <taxon>Eukaryota</taxon>
        <taxon>Metazoa</taxon>
        <taxon>Chordata</taxon>
        <taxon>Craniata</taxon>
        <taxon>Vertebrata</taxon>
        <taxon>Euteleostomi</taxon>
        <taxon>Actinopterygii</taxon>
        <taxon>Neopterygii</taxon>
        <taxon>Teleostei</taxon>
        <taxon>Neoteleostei</taxon>
        <taxon>Acanthomorphata</taxon>
        <taxon>Carangaria</taxon>
        <taxon>Pleuronectiformes</taxon>
        <taxon>Pleuronectoidei</taxon>
        <taxon>Pleuronectidae</taxon>
        <taxon>Pleuronectes</taxon>
    </lineage>
</organism>
<dbReference type="EMBL" id="CADEAL010004082">
    <property type="protein sequence ID" value="CAB1451266.1"/>
    <property type="molecule type" value="Genomic_DNA"/>
</dbReference>
<evidence type="ECO:0000313" key="2">
    <source>
        <dbReference type="Proteomes" id="UP001153269"/>
    </source>
</evidence>
<accession>A0A9N7VF93</accession>